<comment type="caution">
    <text evidence="2">The sequence shown here is derived from an EMBL/GenBank/DDBJ whole genome shotgun (WGS) entry which is preliminary data.</text>
</comment>
<evidence type="ECO:0000256" key="1">
    <source>
        <dbReference type="SAM" id="MobiDB-lite"/>
    </source>
</evidence>
<protein>
    <submittedName>
        <fullName evidence="2">Uncharacterized protein</fullName>
    </submittedName>
</protein>
<evidence type="ECO:0000313" key="2">
    <source>
        <dbReference type="EMBL" id="GIY72156.1"/>
    </source>
</evidence>
<keyword evidence="3" id="KW-1185">Reference proteome</keyword>
<sequence>MLEDVTKRNRARSVEPKRAESADIKPDIRIHGSCELILEDSCPILNIGRMSGGDIGKQIQTRGVLRVIFLALRRCPTDVSNSYFRQNGSLIDFRIEYDFELTSESIITLNIKL</sequence>
<gene>
    <name evidence="2" type="ORF">CDAR_235341</name>
</gene>
<dbReference type="Proteomes" id="UP001054837">
    <property type="component" value="Unassembled WGS sequence"/>
</dbReference>
<name>A0AAV4VNZ7_9ARAC</name>
<feature type="region of interest" description="Disordered" evidence="1">
    <location>
        <begin position="1"/>
        <end position="21"/>
    </location>
</feature>
<evidence type="ECO:0000313" key="3">
    <source>
        <dbReference type="Proteomes" id="UP001054837"/>
    </source>
</evidence>
<dbReference type="AlphaFoldDB" id="A0AAV4VNZ7"/>
<reference evidence="2 3" key="1">
    <citation type="submission" date="2021-06" db="EMBL/GenBank/DDBJ databases">
        <title>Caerostris darwini draft genome.</title>
        <authorList>
            <person name="Kono N."/>
            <person name="Arakawa K."/>
        </authorList>
    </citation>
    <scope>NUCLEOTIDE SEQUENCE [LARGE SCALE GENOMIC DNA]</scope>
</reference>
<accession>A0AAV4VNZ7</accession>
<proteinExistence type="predicted"/>
<organism evidence="2 3">
    <name type="scientific">Caerostris darwini</name>
    <dbReference type="NCBI Taxonomy" id="1538125"/>
    <lineage>
        <taxon>Eukaryota</taxon>
        <taxon>Metazoa</taxon>
        <taxon>Ecdysozoa</taxon>
        <taxon>Arthropoda</taxon>
        <taxon>Chelicerata</taxon>
        <taxon>Arachnida</taxon>
        <taxon>Araneae</taxon>
        <taxon>Araneomorphae</taxon>
        <taxon>Entelegynae</taxon>
        <taxon>Araneoidea</taxon>
        <taxon>Araneidae</taxon>
        <taxon>Caerostris</taxon>
    </lineage>
</organism>
<dbReference type="EMBL" id="BPLQ01013451">
    <property type="protein sequence ID" value="GIY72156.1"/>
    <property type="molecule type" value="Genomic_DNA"/>
</dbReference>